<dbReference type="InParanoid" id="G5BS70"/>
<evidence type="ECO:0000256" key="2">
    <source>
        <dbReference type="SAM" id="MobiDB-lite"/>
    </source>
</evidence>
<dbReference type="InterPro" id="IPR039902">
    <property type="entry name" value="CCDC148/CCDC112"/>
</dbReference>
<evidence type="ECO:0000313" key="3">
    <source>
        <dbReference type="EMBL" id="EHB12131.1"/>
    </source>
</evidence>
<protein>
    <submittedName>
        <fullName evidence="3">Coiled-coil domain-containing protein 112</fullName>
    </submittedName>
</protein>
<dbReference type="Proteomes" id="UP000006813">
    <property type="component" value="Unassembled WGS sequence"/>
</dbReference>
<gene>
    <name evidence="3" type="ORF">GW7_15715</name>
</gene>
<sequence length="146" mass="17494">MKYASKLKEEEEKRKKQKEHQCLLKLKLLLESYTQQKKEQKEFLRLEKEIREKAEKRKTVADEISKFQERYLYKLELKILDRQAKKEGKTVKQRRLAKLKEKFENNVSRDPSRLYKSTKGWEERTKSIGPTGSGPLLHIPHRAIPT</sequence>
<dbReference type="AlphaFoldDB" id="G5BS70"/>
<dbReference type="EMBL" id="JH171587">
    <property type="protein sequence ID" value="EHB12131.1"/>
    <property type="molecule type" value="Genomic_DNA"/>
</dbReference>
<organism evidence="3 4">
    <name type="scientific">Heterocephalus glaber</name>
    <name type="common">Naked mole rat</name>
    <dbReference type="NCBI Taxonomy" id="10181"/>
    <lineage>
        <taxon>Eukaryota</taxon>
        <taxon>Metazoa</taxon>
        <taxon>Chordata</taxon>
        <taxon>Craniata</taxon>
        <taxon>Vertebrata</taxon>
        <taxon>Euteleostomi</taxon>
        <taxon>Mammalia</taxon>
        <taxon>Eutheria</taxon>
        <taxon>Euarchontoglires</taxon>
        <taxon>Glires</taxon>
        <taxon>Rodentia</taxon>
        <taxon>Hystricomorpha</taxon>
        <taxon>Bathyergidae</taxon>
        <taxon>Heterocephalus</taxon>
    </lineage>
</organism>
<dbReference type="STRING" id="10181.G5BS70"/>
<accession>G5BS70</accession>
<dbReference type="PANTHER" id="PTHR21549:SF0">
    <property type="entry name" value="COILED-COIL DOMAIN-CONTAINING PROTEIN 112"/>
    <property type="match status" value="1"/>
</dbReference>
<evidence type="ECO:0000256" key="1">
    <source>
        <dbReference type="ARBA" id="ARBA00023054"/>
    </source>
</evidence>
<name>G5BS70_HETGA</name>
<reference evidence="3 4" key="1">
    <citation type="journal article" date="2011" name="Nature">
        <title>Genome sequencing reveals insights into physiology and longevity of the naked mole rat.</title>
        <authorList>
            <person name="Kim E.B."/>
            <person name="Fang X."/>
            <person name="Fushan A.A."/>
            <person name="Huang Z."/>
            <person name="Lobanov A.V."/>
            <person name="Han L."/>
            <person name="Marino S.M."/>
            <person name="Sun X."/>
            <person name="Turanov A.A."/>
            <person name="Yang P."/>
            <person name="Yim S.H."/>
            <person name="Zhao X."/>
            <person name="Kasaikina M.V."/>
            <person name="Stoletzki N."/>
            <person name="Peng C."/>
            <person name="Polak P."/>
            <person name="Xiong Z."/>
            <person name="Kiezun A."/>
            <person name="Zhu Y."/>
            <person name="Chen Y."/>
            <person name="Kryukov G.V."/>
            <person name="Zhang Q."/>
            <person name="Peshkin L."/>
            <person name="Yang L."/>
            <person name="Bronson R.T."/>
            <person name="Buffenstein R."/>
            <person name="Wang B."/>
            <person name="Han C."/>
            <person name="Li Q."/>
            <person name="Chen L."/>
            <person name="Zhao W."/>
            <person name="Sunyaev S.R."/>
            <person name="Park T.J."/>
            <person name="Zhang G."/>
            <person name="Wang J."/>
            <person name="Gladyshev V.N."/>
        </authorList>
    </citation>
    <scope>NUCLEOTIDE SEQUENCE [LARGE SCALE GENOMIC DNA]</scope>
</reference>
<evidence type="ECO:0000313" key="4">
    <source>
        <dbReference type="Proteomes" id="UP000006813"/>
    </source>
</evidence>
<dbReference type="PANTHER" id="PTHR21549">
    <property type="entry name" value="MUTATED IN BLADDER CANCER 1"/>
    <property type="match status" value="1"/>
</dbReference>
<keyword evidence="1" id="KW-0175">Coiled coil</keyword>
<feature type="region of interest" description="Disordered" evidence="2">
    <location>
        <begin position="107"/>
        <end position="146"/>
    </location>
</feature>
<proteinExistence type="predicted"/>